<protein>
    <recommendedName>
        <fullName evidence="6">FAD-binding PCMH-type domain-containing protein</fullName>
    </recommendedName>
</protein>
<proteinExistence type="inferred from homology"/>
<dbReference type="InterPro" id="IPR016169">
    <property type="entry name" value="FAD-bd_PCMH_sub2"/>
</dbReference>
<organism evidence="7 8">
    <name type="scientific">Pseudomonas chlororaphis</name>
    <dbReference type="NCBI Taxonomy" id="587753"/>
    <lineage>
        <taxon>Bacteria</taxon>
        <taxon>Pseudomonadati</taxon>
        <taxon>Pseudomonadota</taxon>
        <taxon>Gammaproteobacteria</taxon>
        <taxon>Pseudomonadales</taxon>
        <taxon>Pseudomonadaceae</taxon>
        <taxon>Pseudomonas</taxon>
    </lineage>
</organism>
<comment type="cofactor">
    <cofactor evidence="1">
        <name>FAD</name>
        <dbReference type="ChEBI" id="CHEBI:57692"/>
    </cofactor>
</comment>
<dbReference type="InterPro" id="IPR006094">
    <property type="entry name" value="Oxid_FAD_bind_N"/>
</dbReference>
<evidence type="ECO:0000313" key="7">
    <source>
        <dbReference type="EMBL" id="AZE50423.1"/>
    </source>
</evidence>
<name>A0A3G7TTJ8_9PSED</name>
<dbReference type="Gene3D" id="3.30.43.10">
    <property type="entry name" value="Uridine Diphospho-n-acetylenolpyruvylglucosamine Reductase, domain 2"/>
    <property type="match status" value="1"/>
</dbReference>
<evidence type="ECO:0000256" key="5">
    <source>
        <dbReference type="ARBA" id="ARBA00023002"/>
    </source>
</evidence>
<evidence type="ECO:0000256" key="2">
    <source>
        <dbReference type="ARBA" id="ARBA00005466"/>
    </source>
</evidence>
<gene>
    <name evidence="7" type="ORF">C4K04_4768</name>
</gene>
<dbReference type="Pfam" id="PF01565">
    <property type="entry name" value="FAD_binding_4"/>
    <property type="match status" value="1"/>
</dbReference>
<dbReference type="InterPro" id="IPR016166">
    <property type="entry name" value="FAD-bd_PCMH"/>
</dbReference>
<dbReference type="InterPro" id="IPR006093">
    <property type="entry name" value="Oxy_OxRdtase_FAD_BS"/>
</dbReference>
<dbReference type="SUPFAM" id="SSF56176">
    <property type="entry name" value="FAD-binding/transporter-associated domain-like"/>
    <property type="match status" value="1"/>
</dbReference>
<keyword evidence="4" id="KW-0274">FAD</keyword>
<dbReference type="GO" id="GO:0016491">
    <property type="term" value="F:oxidoreductase activity"/>
    <property type="evidence" value="ECO:0007669"/>
    <property type="project" value="UniProtKB-KW"/>
</dbReference>
<accession>A0A3G7TTJ8</accession>
<dbReference type="EMBL" id="CP027753">
    <property type="protein sequence ID" value="AZE50423.1"/>
    <property type="molecule type" value="Genomic_DNA"/>
</dbReference>
<evidence type="ECO:0000256" key="1">
    <source>
        <dbReference type="ARBA" id="ARBA00001974"/>
    </source>
</evidence>
<reference evidence="7 8" key="1">
    <citation type="submission" date="2018-03" db="EMBL/GenBank/DDBJ databases">
        <title>Diversity of phytobeneficial traits revealed by whole-genome analysis of worldwide-isolated phenazine-producing Pseudomonas spp.</title>
        <authorList>
            <person name="Biessy A."/>
            <person name="Novinscak A."/>
            <person name="Blom J."/>
            <person name="Leger G."/>
            <person name="Thomashow L.S."/>
            <person name="Cazorla F.M."/>
            <person name="Josic D."/>
            <person name="Filion M."/>
        </authorList>
    </citation>
    <scope>NUCLEOTIDE SEQUENCE [LARGE SCALE GENOMIC DNA]</scope>
    <source>
        <strain evidence="7 8">B25</strain>
    </source>
</reference>
<evidence type="ECO:0000259" key="6">
    <source>
        <dbReference type="PROSITE" id="PS51387"/>
    </source>
</evidence>
<dbReference type="InterPro" id="IPR016167">
    <property type="entry name" value="FAD-bd_PCMH_sub1"/>
</dbReference>
<dbReference type="AlphaFoldDB" id="A0A3G7TTJ8"/>
<evidence type="ECO:0000256" key="4">
    <source>
        <dbReference type="ARBA" id="ARBA00022827"/>
    </source>
</evidence>
<dbReference type="Gene3D" id="3.40.462.20">
    <property type="match status" value="1"/>
</dbReference>
<feature type="domain" description="FAD-binding PCMH-type" evidence="6">
    <location>
        <begin position="46"/>
        <end position="218"/>
    </location>
</feature>
<keyword evidence="3" id="KW-0285">Flavoprotein</keyword>
<comment type="similarity">
    <text evidence="2">Belongs to the oxygen-dependent FAD-linked oxidoreductase family.</text>
</comment>
<dbReference type="PANTHER" id="PTHR42973:SF39">
    <property type="entry name" value="FAD-BINDING PCMH-TYPE DOMAIN-CONTAINING PROTEIN"/>
    <property type="match status" value="1"/>
</dbReference>
<dbReference type="PROSITE" id="PS51387">
    <property type="entry name" value="FAD_PCMH"/>
    <property type="match status" value="1"/>
</dbReference>
<sequence length="464" mass="51358">MRDHSKERSPKDFEDFSTTLDGEVCHRTQPSYEHWHQQSHWNAREFKRFPDCIVRAQSVNDVVATVRFARSQNLSICVRSGGHSFSGTFLRRDGILLDMAGLRQIDFDATRMEAVVGPGVSSGELSRELARFGCGFPTGHTGSVGIAGFLLGGGLGINFGAWGAISAFNVMALDVVMADGQLKHVSPDENQELLWAARGAGPGLFFAVVRFHLKCMPLPNAITARSLRLPFGKMGAALAEIACIDPDQRLQVMLAVIPAADGTGADEDHSREALLSTIAFADDAASATALHASVIERLEPLSSEPASVEQSTSFEAIHHQGDETFSVGRYRTDNILTERPEEAVRILASHLSRQPSSESLPLFIWRGSPELPDAAYSATGSFYFSTYARWREPKDDEVNRQWLIALYDELQAVASHCYINEFDLEARSSDAKRCFSPSHWQRLLELKRVHDPENVFHDFYLGKC</sequence>
<dbReference type="PROSITE" id="PS00862">
    <property type="entry name" value="OX2_COVAL_FAD"/>
    <property type="match status" value="1"/>
</dbReference>
<dbReference type="Gene3D" id="3.30.465.10">
    <property type="match status" value="1"/>
</dbReference>
<evidence type="ECO:0000256" key="3">
    <source>
        <dbReference type="ARBA" id="ARBA00022630"/>
    </source>
</evidence>
<dbReference type="GO" id="GO:0071949">
    <property type="term" value="F:FAD binding"/>
    <property type="evidence" value="ECO:0007669"/>
    <property type="project" value="InterPro"/>
</dbReference>
<dbReference type="PANTHER" id="PTHR42973">
    <property type="entry name" value="BINDING OXIDOREDUCTASE, PUTATIVE (AFU_ORTHOLOGUE AFUA_1G17690)-RELATED"/>
    <property type="match status" value="1"/>
</dbReference>
<dbReference type="InterPro" id="IPR036318">
    <property type="entry name" value="FAD-bd_PCMH-like_sf"/>
</dbReference>
<dbReference type="RefSeq" id="WP_164486516.1">
    <property type="nucleotide sequence ID" value="NZ_CP027753.1"/>
</dbReference>
<dbReference type="InterPro" id="IPR050416">
    <property type="entry name" value="FAD-linked_Oxidoreductase"/>
</dbReference>
<dbReference type="Proteomes" id="UP000268048">
    <property type="component" value="Chromosome"/>
</dbReference>
<keyword evidence="5" id="KW-0560">Oxidoreductase</keyword>
<evidence type="ECO:0000313" key="8">
    <source>
        <dbReference type="Proteomes" id="UP000268048"/>
    </source>
</evidence>